<feature type="domain" description="RsdA/BaiN/AoA(So)-like insert" evidence="5">
    <location>
        <begin position="191"/>
        <end position="348"/>
    </location>
</feature>
<evidence type="ECO:0000256" key="3">
    <source>
        <dbReference type="ARBA" id="ARBA00022827"/>
    </source>
</evidence>
<dbReference type="InterPro" id="IPR023166">
    <property type="entry name" value="BaiN-like_dom_sf"/>
</dbReference>
<gene>
    <name evidence="6" type="ordered locus">Hprae_1499</name>
</gene>
<dbReference type="PANTHER" id="PTHR42887:SF2">
    <property type="entry name" value="OS12G0638800 PROTEIN"/>
    <property type="match status" value="1"/>
</dbReference>
<dbReference type="PANTHER" id="PTHR42887">
    <property type="entry name" value="OS12G0638800 PROTEIN"/>
    <property type="match status" value="1"/>
</dbReference>
<reference evidence="7" key="1">
    <citation type="submission" date="2010-10" db="EMBL/GenBank/DDBJ databases">
        <title>The complete genome of Halanaerobium praevalens DSM 2228.</title>
        <authorList>
            <consortium name="US DOE Joint Genome Institute (JGI-PGF)"/>
            <person name="Lucas S."/>
            <person name="Copeland A."/>
            <person name="Lapidus A."/>
            <person name="Glavina del Rio T."/>
            <person name="Dalin E."/>
            <person name="Tice H."/>
            <person name="Bruce D."/>
            <person name="Goodwin L."/>
            <person name="Pitluck S."/>
            <person name="Kyrpides N."/>
            <person name="Mavromatis K."/>
            <person name="Ivanova N."/>
            <person name="Ovchinnikova G."/>
            <person name="Chertkov O."/>
            <person name="Detter J.C."/>
            <person name="Han C."/>
            <person name="Larimer F."/>
            <person name="Land M."/>
            <person name="Hauser L."/>
            <person name="Markowitz V."/>
            <person name="Cheng J.-F."/>
            <person name="Hugenholtz P."/>
            <person name="Woyke T."/>
            <person name="Wu D."/>
            <person name="Tindall B."/>
            <person name="Pomrenke H.G."/>
            <person name="Brambilla E."/>
            <person name="Klenk H.-P."/>
            <person name="Eisen J.A."/>
        </authorList>
    </citation>
    <scope>NUCLEOTIDE SEQUENCE [LARGE SCALE GENOMIC DNA]</scope>
    <source>
        <strain evidence="7">ATCC 33744 / DSM 2228 / GSL</strain>
    </source>
</reference>
<dbReference type="Gene3D" id="1.10.8.260">
    <property type="entry name" value="HI0933 insert domain-like"/>
    <property type="match status" value="1"/>
</dbReference>
<evidence type="ECO:0000256" key="2">
    <source>
        <dbReference type="ARBA" id="ARBA00022630"/>
    </source>
</evidence>
<dbReference type="SUPFAM" id="SSF160996">
    <property type="entry name" value="HI0933 insert domain-like"/>
    <property type="match status" value="1"/>
</dbReference>
<dbReference type="PATRIC" id="fig|572479.3.peg.1519"/>
<name>E3DNS6_HALPG</name>
<dbReference type="OrthoDB" id="9773233at2"/>
<dbReference type="Pfam" id="PF22780">
    <property type="entry name" value="HI0933_like_1st"/>
    <property type="match status" value="1"/>
</dbReference>
<accession>E3DNS6</accession>
<dbReference type="InterPro" id="IPR057661">
    <property type="entry name" value="RsdA/BaiN/AoA(So)_Rossmann"/>
</dbReference>
<dbReference type="RefSeq" id="WP_014553649.1">
    <property type="nucleotide sequence ID" value="NC_017455.1"/>
</dbReference>
<protein>
    <submittedName>
        <fullName evidence="6">HI0933 family protein</fullName>
    </submittedName>
</protein>
<dbReference type="KEGG" id="hpk:Hprae_1499"/>
<feature type="domain" description="RsdA/BaiN/AoA(So)-like Rossmann fold-like" evidence="4">
    <location>
        <begin position="4"/>
        <end position="401"/>
    </location>
</feature>
<dbReference type="Gene3D" id="2.40.30.10">
    <property type="entry name" value="Translation factors"/>
    <property type="match status" value="1"/>
</dbReference>
<keyword evidence="7" id="KW-1185">Reference proteome</keyword>
<evidence type="ECO:0000256" key="1">
    <source>
        <dbReference type="ARBA" id="ARBA00001974"/>
    </source>
</evidence>
<evidence type="ECO:0000259" key="4">
    <source>
        <dbReference type="Pfam" id="PF03486"/>
    </source>
</evidence>
<keyword evidence="2" id="KW-0285">Flavoprotein</keyword>
<dbReference type="SUPFAM" id="SSF51905">
    <property type="entry name" value="FAD/NAD(P)-binding domain"/>
    <property type="match status" value="1"/>
</dbReference>
<dbReference type="PRINTS" id="PR00368">
    <property type="entry name" value="FADPNR"/>
</dbReference>
<dbReference type="Gene3D" id="3.50.50.60">
    <property type="entry name" value="FAD/NAD(P)-binding domain"/>
    <property type="match status" value="1"/>
</dbReference>
<dbReference type="Proteomes" id="UP000006866">
    <property type="component" value="Chromosome"/>
</dbReference>
<proteinExistence type="predicted"/>
<dbReference type="InterPro" id="IPR004792">
    <property type="entry name" value="BaiN-like"/>
</dbReference>
<dbReference type="EMBL" id="CP002175">
    <property type="protein sequence ID" value="ADO77626.1"/>
    <property type="molecule type" value="Genomic_DNA"/>
</dbReference>
<evidence type="ECO:0000259" key="5">
    <source>
        <dbReference type="Pfam" id="PF22780"/>
    </source>
</evidence>
<organism evidence="6 7">
    <name type="scientific">Halanaerobium praevalens (strain ATCC 33744 / DSM 2228 / GSL)</name>
    <dbReference type="NCBI Taxonomy" id="572479"/>
    <lineage>
        <taxon>Bacteria</taxon>
        <taxon>Bacillati</taxon>
        <taxon>Bacillota</taxon>
        <taxon>Clostridia</taxon>
        <taxon>Halanaerobiales</taxon>
        <taxon>Halanaerobiaceae</taxon>
        <taxon>Halanaerobium</taxon>
    </lineage>
</organism>
<dbReference type="InterPro" id="IPR055178">
    <property type="entry name" value="RsdA/BaiN/AoA(So)-like_dom"/>
</dbReference>
<dbReference type="Pfam" id="PF03486">
    <property type="entry name" value="HI0933_like"/>
    <property type="match status" value="1"/>
</dbReference>
<comment type="cofactor">
    <cofactor evidence="1">
        <name>FAD</name>
        <dbReference type="ChEBI" id="CHEBI:57692"/>
    </cofactor>
</comment>
<sequence>MKAELIICGAGPAGLFAAIQAAKNNDFKILILEKNHKAGQKLLISGSGQCNLTHAGDISNFFDHYGENYNFLMGPLYTFDNKKLMHFFQKRGIEFRKARSGKIFPQSNKAADILNILLDECQKRKIKIKYNSPVKKVIKKNGLFEIKTKNKTYKSKYFLIATGGKSFPNTGSTGDGFKMAQALGHKIVKPQPALAPVIIKNYKFKKLSGISLRDKEISLWRKGNLLKTWSADLILTHRGLSGPGIINYSRYLKKGDLIKIKLLKYNQAELEKNLLKRIKREGRLNLVNLLIQYPLAQRLIQKILELAKIDGSQNAAHLSKEQRKEIIQLFSSLEFEIDSLANYHQSMVTKGGIELSQINPQIMESKITKNLFAAGEVLDIDGDTGGYNLQAAFATAYLAGSELAKRLSI</sequence>
<keyword evidence="3" id="KW-0274">FAD</keyword>
<dbReference type="InterPro" id="IPR036188">
    <property type="entry name" value="FAD/NAD-bd_sf"/>
</dbReference>
<evidence type="ECO:0000313" key="6">
    <source>
        <dbReference type="EMBL" id="ADO77626.1"/>
    </source>
</evidence>
<dbReference type="HOGENOM" id="CLU_025174_3_1_9"/>
<evidence type="ECO:0000313" key="7">
    <source>
        <dbReference type="Proteomes" id="UP000006866"/>
    </source>
</evidence>
<dbReference type="PRINTS" id="PR00411">
    <property type="entry name" value="PNDRDTASEI"/>
</dbReference>
<reference evidence="6 7" key="2">
    <citation type="journal article" date="2011" name="Stand. Genomic Sci.">
        <title>Complete genome sequence of the extremely halophilic Halanaerobium praevalens type strain (GSL).</title>
        <authorList>
            <person name="Ivanova N."/>
            <person name="Sikorski J."/>
            <person name="Chertkov O."/>
            <person name="Nolan M."/>
            <person name="Lucas S."/>
            <person name="Hammon N."/>
            <person name="Deshpande S."/>
            <person name="Cheng J.F."/>
            <person name="Tapia R."/>
            <person name="Han C."/>
            <person name="Goodwin L."/>
            <person name="Pitluck S."/>
            <person name="Huntemann M."/>
            <person name="Liolios K."/>
            <person name="Pagani I."/>
            <person name="Mavromatis K."/>
            <person name="Ovchinikova G."/>
            <person name="Pati A."/>
            <person name="Chen A."/>
            <person name="Palaniappan K."/>
            <person name="Land M."/>
            <person name="Hauser L."/>
            <person name="Brambilla E.M."/>
            <person name="Kannan K.P."/>
            <person name="Rohde M."/>
            <person name="Tindall B.J."/>
            <person name="Goker M."/>
            <person name="Detter J.C."/>
            <person name="Woyke T."/>
            <person name="Bristow J."/>
            <person name="Eisen J.A."/>
            <person name="Markowitz V."/>
            <person name="Hugenholtz P."/>
            <person name="Kyrpides N.C."/>
            <person name="Klenk H.P."/>
            <person name="Lapidus A."/>
        </authorList>
    </citation>
    <scope>NUCLEOTIDE SEQUENCE [LARGE SCALE GENOMIC DNA]</scope>
    <source>
        <strain evidence="7">ATCC 33744 / DSM 2228 / GSL</strain>
    </source>
</reference>
<dbReference type="eggNOG" id="COG2081">
    <property type="taxonomic scope" value="Bacteria"/>
</dbReference>
<dbReference type="AlphaFoldDB" id="E3DNS6"/>
<dbReference type="NCBIfam" id="TIGR00275">
    <property type="entry name" value="aminoacetone oxidase family FAD-binding enzyme"/>
    <property type="match status" value="1"/>
</dbReference>